<reference evidence="1 2" key="1">
    <citation type="journal article" date="2022" name="Nat. Plants">
        <title>Genomes of leafy and leafless Platanthera orchids illuminate the evolution of mycoheterotrophy.</title>
        <authorList>
            <person name="Li M.H."/>
            <person name="Liu K.W."/>
            <person name="Li Z."/>
            <person name="Lu H.C."/>
            <person name="Ye Q.L."/>
            <person name="Zhang D."/>
            <person name="Wang J.Y."/>
            <person name="Li Y.F."/>
            <person name="Zhong Z.M."/>
            <person name="Liu X."/>
            <person name="Yu X."/>
            <person name="Liu D.K."/>
            <person name="Tu X.D."/>
            <person name="Liu B."/>
            <person name="Hao Y."/>
            <person name="Liao X.Y."/>
            <person name="Jiang Y.T."/>
            <person name="Sun W.H."/>
            <person name="Chen J."/>
            <person name="Chen Y.Q."/>
            <person name="Ai Y."/>
            <person name="Zhai J.W."/>
            <person name="Wu S.S."/>
            <person name="Zhou Z."/>
            <person name="Hsiao Y.Y."/>
            <person name="Wu W.L."/>
            <person name="Chen Y.Y."/>
            <person name="Lin Y.F."/>
            <person name="Hsu J.L."/>
            <person name="Li C.Y."/>
            <person name="Wang Z.W."/>
            <person name="Zhao X."/>
            <person name="Zhong W.Y."/>
            <person name="Ma X.K."/>
            <person name="Ma L."/>
            <person name="Huang J."/>
            <person name="Chen G.Z."/>
            <person name="Huang M.Z."/>
            <person name="Huang L."/>
            <person name="Peng D.H."/>
            <person name="Luo Y.B."/>
            <person name="Zou S.Q."/>
            <person name="Chen S.P."/>
            <person name="Lan S."/>
            <person name="Tsai W.C."/>
            <person name="Van de Peer Y."/>
            <person name="Liu Z.J."/>
        </authorList>
    </citation>
    <scope>NUCLEOTIDE SEQUENCE [LARGE SCALE GENOMIC DNA]</scope>
    <source>
        <strain evidence="1">Lor287</strain>
    </source>
</reference>
<dbReference type="Proteomes" id="UP001418222">
    <property type="component" value="Unassembled WGS sequence"/>
</dbReference>
<protein>
    <submittedName>
        <fullName evidence="1">Uncharacterized protein</fullName>
    </submittedName>
</protein>
<dbReference type="EMBL" id="JBBWWQ010000011">
    <property type="protein sequence ID" value="KAK8935586.1"/>
    <property type="molecule type" value="Genomic_DNA"/>
</dbReference>
<keyword evidence="2" id="KW-1185">Reference proteome</keyword>
<evidence type="ECO:0000313" key="2">
    <source>
        <dbReference type="Proteomes" id="UP001418222"/>
    </source>
</evidence>
<proteinExistence type="predicted"/>
<evidence type="ECO:0000313" key="1">
    <source>
        <dbReference type="EMBL" id="KAK8935586.1"/>
    </source>
</evidence>
<dbReference type="AlphaFoldDB" id="A0AAP0BC68"/>
<sequence>MIDLNSDQTVDILYQLSIGYQRNSQYLILYKIKSKYFISPMISIKYQQFDIRITHLIFFSIFTQARIYPITFFAPHILPVHKFPPQFFSRGLVFGSGEGFSPKILLGNNLFI</sequence>
<organism evidence="1 2">
    <name type="scientific">Platanthera zijinensis</name>
    <dbReference type="NCBI Taxonomy" id="2320716"/>
    <lineage>
        <taxon>Eukaryota</taxon>
        <taxon>Viridiplantae</taxon>
        <taxon>Streptophyta</taxon>
        <taxon>Embryophyta</taxon>
        <taxon>Tracheophyta</taxon>
        <taxon>Spermatophyta</taxon>
        <taxon>Magnoliopsida</taxon>
        <taxon>Liliopsida</taxon>
        <taxon>Asparagales</taxon>
        <taxon>Orchidaceae</taxon>
        <taxon>Orchidoideae</taxon>
        <taxon>Orchideae</taxon>
        <taxon>Orchidinae</taxon>
        <taxon>Platanthera</taxon>
    </lineage>
</organism>
<accession>A0AAP0BC68</accession>
<comment type="caution">
    <text evidence="1">The sequence shown here is derived from an EMBL/GenBank/DDBJ whole genome shotgun (WGS) entry which is preliminary data.</text>
</comment>
<gene>
    <name evidence="1" type="ORF">KSP39_PZI012902</name>
</gene>
<name>A0AAP0BC68_9ASPA</name>